<comment type="caution">
    <text evidence="1">The sequence shown here is derived from an EMBL/GenBank/DDBJ whole genome shotgun (WGS) entry which is preliminary data.</text>
</comment>
<evidence type="ECO:0000313" key="2">
    <source>
        <dbReference type="Proteomes" id="UP000305401"/>
    </source>
</evidence>
<accession>A0AC61S891</accession>
<dbReference type="EMBL" id="SSTG01000011">
    <property type="protein sequence ID" value="THG54738.1"/>
    <property type="molecule type" value="Genomic_DNA"/>
</dbReference>
<evidence type="ECO:0000313" key="1">
    <source>
        <dbReference type="EMBL" id="THG54738.1"/>
    </source>
</evidence>
<organism evidence="1 2">
    <name type="scientific">Muribaculum caecicola</name>
    <dbReference type="NCBI Taxonomy" id="3038144"/>
    <lineage>
        <taxon>Bacteria</taxon>
        <taxon>Pseudomonadati</taxon>
        <taxon>Bacteroidota</taxon>
        <taxon>Bacteroidia</taxon>
        <taxon>Bacteroidales</taxon>
        <taxon>Muribaculaceae</taxon>
        <taxon>Muribaculum</taxon>
    </lineage>
</organism>
<reference evidence="1" key="1">
    <citation type="submission" date="2019-04" db="EMBL/GenBank/DDBJ databases">
        <title>Microbes associate with the intestines of laboratory mice.</title>
        <authorList>
            <person name="Navarre W."/>
            <person name="Wong E."/>
            <person name="Huang K.C."/>
            <person name="Tropini C."/>
            <person name="Ng K."/>
            <person name="Yu B."/>
        </authorList>
    </citation>
    <scope>NUCLEOTIDE SEQUENCE</scope>
    <source>
        <strain evidence="1">NM86_A22</strain>
    </source>
</reference>
<name>A0AC61S891_9BACT</name>
<dbReference type="Proteomes" id="UP000305401">
    <property type="component" value="Unassembled WGS sequence"/>
</dbReference>
<protein>
    <submittedName>
        <fullName evidence="1">NADH:ubiquinone reductase (Na(+)-transporting) subunit B</fullName>
    </submittedName>
</protein>
<sequence length="402" mass="44051">MKQLRRFLDKVKPHFQPGGRLQHFHSVYDGFETFLFTPSTTSTTGVSIHDSIDSKRVMIIVVLSLIPCLLFGMYNVGYQHWLAIGSSTFPFWKLFGYGFCQMFWRIVVSYAVGLGIEFAVAQWRKEEIQEGFLVSGILIPLICPIETPLWMLAVATAFSVIFVKEIFGGTGFNIFNVALVTRAFLFFAYPSQMSGDNVFVATDSVLGLGQGTTVDAFSGATPLGQVATHTGTTLQINNVVGEPLSYWDAFIGLIPGSVGETSVIAILIGAVILLATGIASWRIMVSVFAGGFLMGIVAHYFQTPLYPVSMLDAVQQLTLGGFAFGAVFMATDPVTAARTNAGKYIYGFLIGVIAILIRTYNNGYPEGAMLAILLMNAFAPLIDYCVVQRNIRKRMRRINIKA</sequence>
<proteinExistence type="predicted"/>
<gene>
    <name evidence="1" type="ORF">E5990_01980</name>
</gene>
<keyword evidence="2" id="KW-1185">Reference proteome</keyword>